<proteinExistence type="predicted"/>
<sequence>SNRLCMMIIALMQKPISSNSNSISNEQYVQIRLFKIKPNVKICEKKVYKPDEVERIGK</sequence>
<dbReference type="AlphaFoldDB" id="A0A8S3CN17"/>
<dbReference type="EMBL" id="CAJOBJ010184412">
    <property type="protein sequence ID" value="CAF4930262.1"/>
    <property type="molecule type" value="Genomic_DNA"/>
</dbReference>
<evidence type="ECO:0000313" key="1">
    <source>
        <dbReference type="EMBL" id="CAF4930262.1"/>
    </source>
</evidence>
<protein>
    <submittedName>
        <fullName evidence="1">Uncharacterized protein</fullName>
    </submittedName>
</protein>
<accession>A0A8S3CN17</accession>
<organism evidence="1 2">
    <name type="scientific">Rotaria magnacalcarata</name>
    <dbReference type="NCBI Taxonomy" id="392030"/>
    <lineage>
        <taxon>Eukaryota</taxon>
        <taxon>Metazoa</taxon>
        <taxon>Spiralia</taxon>
        <taxon>Gnathifera</taxon>
        <taxon>Rotifera</taxon>
        <taxon>Eurotatoria</taxon>
        <taxon>Bdelloidea</taxon>
        <taxon>Philodinida</taxon>
        <taxon>Philodinidae</taxon>
        <taxon>Rotaria</taxon>
    </lineage>
</organism>
<feature type="non-terminal residue" evidence="1">
    <location>
        <position position="1"/>
    </location>
</feature>
<dbReference type="Proteomes" id="UP000681720">
    <property type="component" value="Unassembled WGS sequence"/>
</dbReference>
<name>A0A8S3CN17_9BILA</name>
<comment type="caution">
    <text evidence="1">The sequence shown here is derived from an EMBL/GenBank/DDBJ whole genome shotgun (WGS) entry which is preliminary data.</text>
</comment>
<evidence type="ECO:0000313" key="2">
    <source>
        <dbReference type="Proteomes" id="UP000681720"/>
    </source>
</evidence>
<reference evidence="1" key="1">
    <citation type="submission" date="2021-02" db="EMBL/GenBank/DDBJ databases">
        <authorList>
            <person name="Nowell W R."/>
        </authorList>
    </citation>
    <scope>NUCLEOTIDE SEQUENCE</scope>
</reference>
<gene>
    <name evidence="1" type="ORF">GIL414_LOCUS53271</name>
</gene>